<reference evidence="1" key="1">
    <citation type="submission" date="2015-10" db="EMBL/GenBank/DDBJ databases">
        <title>Description of Candidatus Tenderia electrophaga gen. nov, sp. nov., an Uncultivated Electroautotroph from a Biocathode Enrichment.</title>
        <authorList>
            <person name="Eddie B.J."/>
            <person name="Malanoski A.P."/>
            <person name="Wang Z."/>
            <person name="Hall R.J."/>
            <person name="Oh S.D."/>
            <person name="Heiner C."/>
            <person name="Lin B."/>
            <person name="Strycharz-Glaven S.M."/>
        </authorList>
    </citation>
    <scope>NUCLEOTIDE SEQUENCE [LARGE SCALE GENOMIC DNA]</scope>
    <source>
        <strain evidence="1">NRL1</strain>
    </source>
</reference>
<dbReference type="Proteomes" id="UP000055136">
    <property type="component" value="Chromosome"/>
</dbReference>
<organism evidence="1 2">
    <name type="scientific">Candidatus Tenderia electrophaga</name>
    <dbReference type="NCBI Taxonomy" id="1748243"/>
    <lineage>
        <taxon>Bacteria</taxon>
        <taxon>Pseudomonadati</taxon>
        <taxon>Pseudomonadota</taxon>
        <taxon>Gammaproteobacteria</taxon>
        <taxon>Candidatus Tenderiales</taxon>
        <taxon>Candidatus Tenderiaceae</taxon>
        <taxon>Candidatus Tenderia</taxon>
    </lineage>
</organism>
<accession>A0A0S2TEY5</accession>
<proteinExistence type="predicted"/>
<name>A0A0S2TEY5_9GAMM</name>
<dbReference type="AlphaFoldDB" id="A0A0S2TEY5"/>
<dbReference type="InterPro" id="IPR036194">
    <property type="entry name" value="FlhD_sf"/>
</dbReference>
<protein>
    <submittedName>
        <fullName evidence="1">Uncharacterized protein</fullName>
    </submittedName>
</protein>
<gene>
    <name evidence="1" type="ORF">Tel_11345</name>
</gene>
<evidence type="ECO:0000313" key="2">
    <source>
        <dbReference type="Proteomes" id="UP000055136"/>
    </source>
</evidence>
<keyword evidence="2" id="KW-1185">Reference proteome</keyword>
<dbReference type="EMBL" id="CP013099">
    <property type="protein sequence ID" value="ALP53683.1"/>
    <property type="molecule type" value="Genomic_DNA"/>
</dbReference>
<dbReference type="Gene3D" id="1.10.4000.10">
    <property type="entry name" value="Flagellar transcriptional activator FlhD"/>
    <property type="match status" value="1"/>
</dbReference>
<dbReference type="SUPFAM" id="SSF63592">
    <property type="entry name" value="Flagellar transcriptional activator FlhD"/>
    <property type="match status" value="1"/>
</dbReference>
<dbReference type="STRING" id="1748243.Tel_11345"/>
<sequence>MKLDFDFSDINLQYLLRTRDLARQDPEVVATLQGISVEMAHILTQTTPEELTHITRIKPPLLVPRQEAWWWERILNAIRSGQPGEIDAIVEHVFLITSSKPGGDVS</sequence>
<dbReference type="KEGG" id="tee:Tel_11345"/>
<evidence type="ECO:0000313" key="1">
    <source>
        <dbReference type="EMBL" id="ALP53683.1"/>
    </source>
</evidence>